<feature type="signal peptide" evidence="2">
    <location>
        <begin position="1"/>
        <end position="18"/>
    </location>
</feature>
<dbReference type="NCBIfam" id="TIGR01730">
    <property type="entry name" value="RND_mfp"/>
    <property type="match status" value="1"/>
</dbReference>
<dbReference type="GO" id="GO:0015562">
    <property type="term" value="F:efflux transmembrane transporter activity"/>
    <property type="evidence" value="ECO:0007669"/>
    <property type="project" value="TreeGrafter"/>
</dbReference>
<dbReference type="GO" id="GO:1990281">
    <property type="term" value="C:efflux pump complex"/>
    <property type="evidence" value="ECO:0007669"/>
    <property type="project" value="TreeGrafter"/>
</dbReference>
<organism evidence="4 5">
    <name type="scientific">Anaeromyxobacter dehalogenans (strain 2CP-C)</name>
    <dbReference type="NCBI Taxonomy" id="290397"/>
    <lineage>
        <taxon>Bacteria</taxon>
        <taxon>Pseudomonadati</taxon>
        <taxon>Myxococcota</taxon>
        <taxon>Myxococcia</taxon>
        <taxon>Myxococcales</taxon>
        <taxon>Cystobacterineae</taxon>
        <taxon>Anaeromyxobacteraceae</taxon>
        <taxon>Anaeromyxobacter</taxon>
    </lineage>
</organism>
<dbReference type="STRING" id="290397.Adeh_3874"/>
<reference evidence="4 5" key="1">
    <citation type="submission" date="2006-01" db="EMBL/GenBank/DDBJ databases">
        <title>Complete sequence of Anaeromyxobacter dehalogenans 2CP-C.</title>
        <authorList>
            <consortium name="US DOE Joint Genome Institute"/>
            <person name="Copeland A."/>
            <person name="Lucas S."/>
            <person name="Lapidus A."/>
            <person name="Barry K."/>
            <person name="Detter J.C."/>
            <person name="Glavina T."/>
            <person name="Hammon N."/>
            <person name="Israni S."/>
            <person name="Pitluck S."/>
            <person name="Brettin T."/>
            <person name="Bruce D."/>
            <person name="Han C."/>
            <person name="Tapia R."/>
            <person name="Gilna P."/>
            <person name="Kiss H."/>
            <person name="Schmutz J."/>
            <person name="Larimer F."/>
            <person name="Land M."/>
            <person name="Kyrpides N."/>
            <person name="Anderson I."/>
            <person name="Sanford R.A."/>
            <person name="Ritalahti K.M."/>
            <person name="Thomas H.S."/>
            <person name="Kirby J.R."/>
            <person name="Zhulin I.B."/>
            <person name="Loeffler F.E."/>
            <person name="Richardson P."/>
        </authorList>
    </citation>
    <scope>NUCLEOTIDE SEQUENCE [LARGE SCALE GENOMIC DNA]</scope>
    <source>
        <strain evidence="4 5">2CP-C</strain>
    </source>
</reference>
<dbReference type="PANTHER" id="PTHR30469:SF15">
    <property type="entry name" value="HLYD FAMILY OF SECRETION PROTEINS"/>
    <property type="match status" value="1"/>
</dbReference>
<feature type="chain" id="PRO_5004209665" evidence="2">
    <location>
        <begin position="19"/>
        <end position="337"/>
    </location>
</feature>
<comment type="similarity">
    <text evidence="1">Belongs to the membrane fusion protein (MFP) (TC 8.A.1) family.</text>
</comment>
<evidence type="ECO:0000313" key="4">
    <source>
        <dbReference type="EMBL" id="ABC83639.1"/>
    </source>
</evidence>
<feature type="domain" description="CzcB-like barrel-sandwich hybrid" evidence="3">
    <location>
        <begin position="59"/>
        <end position="179"/>
    </location>
</feature>
<gene>
    <name evidence="4" type="ordered locus">Adeh_3874</name>
</gene>
<dbReference type="Gene3D" id="2.40.30.170">
    <property type="match status" value="1"/>
</dbReference>
<dbReference type="InterPro" id="IPR058647">
    <property type="entry name" value="BSH_CzcB-like"/>
</dbReference>
<keyword evidence="2" id="KW-0732">Signal</keyword>
<accession>Q2IGD1</accession>
<dbReference type="AlphaFoldDB" id="Q2IGD1"/>
<evidence type="ECO:0000313" key="5">
    <source>
        <dbReference type="Proteomes" id="UP000001935"/>
    </source>
</evidence>
<dbReference type="KEGG" id="ade:Adeh_3874"/>
<dbReference type="RefSeq" id="WP_011422921.1">
    <property type="nucleotide sequence ID" value="NC_007760.1"/>
</dbReference>
<dbReference type="eggNOG" id="COG0845">
    <property type="taxonomic scope" value="Bacteria"/>
</dbReference>
<proteinExistence type="inferred from homology"/>
<dbReference type="EMBL" id="CP000251">
    <property type="protein sequence ID" value="ABC83639.1"/>
    <property type="molecule type" value="Genomic_DNA"/>
</dbReference>
<dbReference type="Proteomes" id="UP000001935">
    <property type="component" value="Chromosome"/>
</dbReference>
<sequence length="337" mass="34724">MHRLVSTLLTLALPAVLADPGLAPAEPNTPAAVARVRVVKASPAEGTRWVAGSLAAVRRAVVSTRMAAAVRSMEVQEGARVRAGDVLVRLSDDDVRAQLAAARAALSTASAQERRMADLAPVGAATVMELDQARAQRAQAEAAVSAARAALGYTELRAPFAGTVQARRVNAGDLVGPGQPLLELEGSELEVVASLSEDEARGLGIGQELRFEANGEAGAAQVTALAGGGDPLSHRRTLRARVLRGAGLASGTFARLALPAGAATPRRGVWVPRTALVERGDLTGVFVASGGRAQLRWLALGEGAGDRVPVRAGLSAEDAVIDRPDALRDGQRIEVAP</sequence>
<dbReference type="OrthoDB" id="176710at2"/>
<protein>
    <submittedName>
        <fullName evidence="4">Secretion protein HlyD</fullName>
    </submittedName>
</protein>
<dbReference type="Pfam" id="PF25973">
    <property type="entry name" value="BSH_CzcB"/>
    <property type="match status" value="1"/>
</dbReference>
<dbReference type="InterPro" id="IPR006143">
    <property type="entry name" value="RND_pump_MFP"/>
</dbReference>
<evidence type="ECO:0000259" key="3">
    <source>
        <dbReference type="Pfam" id="PF25973"/>
    </source>
</evidence>
<evidence type="ECO:0000256" key="1">
    <source>
        <dbReference type="ARBA" id="ARBA00009477"/>
    </source>
</evidence>
<evidence type="ECO:0000256" key="2">
    <source>
        <dbReference type="SAM" id="SignalP"/>
    </source>
</evidence>
<dbReference type="Gene3D" id="2.40.50.100">
    <property type="match status" value="1"/>
</dbReference>
<dbReference type="HOGENOM" id="CLU_018816_1_4_7"/>
<dbReference type="Gene3D" id="1.10.287.470">
    <property type="entry name" value="Helix hairpin bin"/>
    <property type="match status" value="1"/>
</dbReference>
<dbReference type="Gene3D" id="2.40.420.20">
    <property type="match status" value="1"/>
</dbReference>
<name>Q2IGD1_ANADE</name>
<dbReference type="SUPFAM" id="SSF111369">
    <property type="entry name" value="HlyD-like secretion proteins"/>
    <property type="match status" value="1"/>
</dbReference>
<dbReference type="PANTHER" id="PTHR30469">
    <property type="entry name" value="MULTIDRUG RESISTANCE PROTEIN MDTA"/>
    <property type="match status" value="1"/>
</dbReference>